<feature type="compositionally biased region" description="Basic and acidic residues" evidence="1">
    <location>
        <begin position="108"/>
        <end position="117"/>
    </location>
</feature>
<dbReference type="AlphaFoldDB" id="A0A9W7GCS8"/>
<reference evidence="3" key="1">
    <citation type="journal article" date="2023" name="Commun. Biol.">
        <title>Genome analysis of Parmales, the sister group of diatoms, reveals the evolutionary specialization of diatoms from phago-mixotrophs to photoautotrophs.</title>
        <authorList>
            <person name="Ban H."/>
            <person name="Sato S."/>
            <person name="Yoshikawa S."/>
            <person name="Yamada K."/>
            <person name="Nakamura Y."/>
            <person name="Ichinomiya M."/>
            <person name="Sato N."/>
            <person name="Blanc-Mathieu R."/>
            <person name="Endo H."/>
            <person name="Kuwata A."/>
            <person name="Ogata H."/>
        </authorList>
    </citation>
    <scope>NUCLEOTIDE SEQUENCE [LARGE SCALE GENOMIC DNA]</scope>
</reference>
<feature type="compositionally biased region" description="Low complexity" evidence="1">
    <location>
        <begin position="147"/>
        <end position="164"/>
    </location>
</feature>
<dbReference type="EMBL" id="BRYA01000124">
    <property type="protein sequence ID" value="GMI40316.1"/>
    <property type="molecule type" value="Genomic_DNA"/>
</dbReference>
<feature type="compositionally biased region" description="Polar residues" evidence="1">
    <location>
        <begin position="165"/>
        <end position="178"/>
    </location>
</feature>
<name>A0A9W7GCS8_9STRA</name>
<feature type="compositionally biased region" description="Polar residues" evidence="1">
    <location>
        <begin position="125"/>
        <end position="136"/>
    </location>
</feature>
<dbReference type="Proteomes" id="UP001165065">
    <property type="component" value="Unassembled WGS sequence"/>
</dbReference>
<sequence length="199" mass="21215">MSLSRRELLKNWKGKGKKIAAPVQVTRAKSIQIPSKVLQAKNDNVIVEAPKKPVAKPAVVKSEKPVIAAKQPVVAAKQPVVAPKQPVVAAKQPVVAAKQPVVAAKQPVKAEKPEKPWLKGRKAQKQTAKQSISRTTKAPRLAKPSRSAITASKPSKKAASSSKSVTHQSFVGNGSFRGSENVHPLPLPCPPALGQRCIR</sequence>
<evidence type="ECO:0000313" key="3">
    <source>
        <dbReference type="Proteomes" id="UP001165065"/>
    </source>
</evidence>
<organism evidence="2 3">
    <name type="scientific">Triparma columacea</name>
    <dbReference type="NCBI Taxonomy" id="722753"/>
    <lineage>
        <taxon>Eukaryota</taxon>
        <taxon>Sar</taxon>
        <taxon>Stramenopiles</taxon>
        <taxon>Ochrophyta</taxon>
        <taxon>Bolidophyceae</taxon>
        <taxon>Parmales</taxon>
        <taxon>Triparmaceae</taxon>
        <taxon>Triparma</taxon>
    </lineage>
</organism>
<feature type="region of interest" description="Disordered" evidence="1">
    <location>
        <begin position="99"/>
        <end position="199"/>
    </location>
</feature>
<evidence type="ECO:0000256" key="1">
    <source>
        <dbReference type="SAM" id="MobiDB-lite"/>
    </source>
</evidence>
<keyword evidence="3" id="KW-1185">Reference proteome</keyword>
<accession>A0A9W7GCS8</accession>
<comment type="caution">
    <text evidence="2">The sequence shown here is derived from an EMBL/GenBank/DDBJ whole genome shotgun (WGS) entry which is preliminary data.</text>
</comment>
<proteinExistence type="predicted"/>
<gene>
    <name evidence="2" type="ORF">TrCOL_g79</name>
</gene>
<evidence type="ECO:0000313" key="2">
    <source>
        <dbReference type="EMBL" id="GMI40316.1"/>
    </source>
</evidence>
<protein>
    <submittedName>
        <fullName evidence="2">Uncharacterized protein</fullName>
    </submittedName>
</protein>